<dbReference type="InterPro" id="IPR050883">
    <property type="entry name" value="PNGase"/>
</dbReference>
<dbReference type="Proteomes" id="UP001589813">
    <property type="component" value="Unassembled WGS sequence"/>
</dbReference>
<dbReference type="PANTHER" id="PTHR12143:SF39">
    <property type="entry name" value="SECRETED PROTEIN"/>
    <property type="match status" value="1"/>
</dbReference>
<dbReference type="EMBL" id="JBHLXP010000001">
    <property type="protein sequence ID" value="MFC0047383.1"/>
    <property type="molecule type" value="Genomic_DNA"/>
</dbReference>
<dbReference type="Gene3D" id="1.20.1610.10">
    <property type="entry name" value="alpha-1,2-mannosidases domains"/>
    <property type="match status" value="1"/>
</dbReference>
<dbReference type="InterPro" id="IPR005887">
    <property type="entry name" value="GH92_a_mannosidase_put"/>
</dbReference>
<dbReference type="GO" id="GO:0016787">
    <property type="term" value="F:hydrolase activity"/>
    <property type="evidence" value="ECO:0007669"/>
    <property type="project" value="UniProtKB-KW"/>
</dbReference>
<feature type="domain" description="Glycosyl hydrolase family 92 N-terminal" evidence="3">
    <location>
        <begin position="38"/>
        <end position="293"/>
    </location>
</feature>
<evidence type="ECO:0000256" key="1">
    <source>
        <dbReference type="SAM" id="SignalP"/>
    </source>
</evidence>
<gene>
    <name evidence="4" type="ORF">ACFFJP_03640</name>
</gene>
<feature type="signal peptide" evidence="1">
    <location>
        <begin position="1"/>
        <end position="19"/>
    </location>
</feature>
<dbReference type="InterPro" id="IPR014718">
    <property type="entry name" value="GH-type_carb-bd"/>
</dbReference>
<feature type="domain" description="Glycosyl hydrolase family 92" evidence="2">
    <location>
        <begin position="299"/>
        <end position="782"/>
    </location>
</feature>
<evidence type="ECO:0000313" key="4">
    <source>
        <dbReference type="EMBL" id="MFC0047383.1"/>
    </source>
</evidence>
<dbReference type="PANTHER" id="PTHR12143">
    <property type="entry name" value="PEPTIDE N-GLYCANASE PNGASE -RELATED"/>
    <property type="match status" value="1"/>
</dbReference>
<dbReference type="Pfam" id="PF07971">
    <property type="entry name" value="Glyco_hydro_92"/>
    <property type="match status" value="1"/>
</dbReference>
<dbReference type="InterPro" id="IPR041371">
    <property type="entry name" value="GH92_N"/>
</dbReference>
<evidence type="ECO:0000259" key="3">
    <source>
        <dbReference type="Pfam" id="PF17678"/>
    </source>
</evidence>
<dbReference type="SUPFAM" id="SSF48208">
    <property type="entry name" value="Six-hairpin glycosidases"/>
    <property type="match status" value="1"/>
</dbReference>
<dbReference type="Gene3D" id="2.70.98.10">
    <property type="match status" value="1"/>
</dbReference>
<accession>A0ABV6BBJ0</accession>
<dbReference type="InterPro" id="IPR012939">
    <property type="entry name" value="Glyco_hydro_92"/>
</dbReference>
<organism evidence="4 5">
    <name type="scientific">Rheinheimera tilapiae</name>
    <dbReference type="NCBI Taxonomy" id="875043"/>
    <lineage>
        <taxon>Bacteria</taxon>
        <taxon>Pseudomonadati</taxon>
        <taxon>Pseudomonadota</taxon>
        <taxon>Gammaproteobacteria</taxon>
        <taxon>Chromatiales</taxon>
        <taxon>Chromatiaceae</taxon>
        <taxon>Rheinheimera</taxon>
    </lineage>
</organism>
<dbReference type="Pfam" id="PF17678">
    <property type="entry name" value="Glyco_hydro_92N"/>
    <property type="match status" value="1"/>
</dbReference>
<dbReference type="InterPro" id="IPR008928">
    <property type="entry name" value="6-hairpin_glycosidase_sf"/>
</dbReference>
<feature type="chain" id="PRO_5045061321" evidence="1">
    <location>
        <begin position="20"/>
        <end position="785"/>
    </location>
</feature>
<sequence>MRRNLVLLFSSLLVPAALATTKATATTPAPYSPAPSQYVDPMIGTANFGATHPGAQYPHALLSVSPFNVALGGKLNPFDKDAAWNSRVYVKENQFLTGFSHVNLSGVGCPDLGVLLAMPTTGALQLDPALYGSTYQDERANAGYYATTLSKYQTRAEMTSTQRSGISRYTFAAGEAHILLNLGLGLSNESGAMAKLVSDTEVEGYRQIGTFCYHSEQARPVYFVARVNKAPKVAGLYKKMPAVRAVEADWSSHNQSYKPYPNYRQELAGDDIGAYFSYDLKQGEQIELQLAISFVSIANARQNLAQEQAQFAFDETRNKARMAWDALLSRIDIDATTEDKIRFYTALYHSLIHPSVISDVNGDYPKFGPAGSGNGNSTGKSPRYSVFSLWDTHRNLHPLLSLVYPAIQTQMLQSVVAMGTEAGYLPKWELAGMEKAVMVGDPATVMVNDSYQRGLTDFDHAAAYQAMRRAALTPSSVSKPDFNAKPGQQQAARMQAKNPIRPENSDYLQLGYVPVDDEGPFDGSVSTSLEYYLADFNLAGFAKALGHDADAASFAAQAQLYSRLFDSALTKGTGMFRPKQKNGQWLSGFNPDGGRNFEPTSGYIEGTAWNYRFYLPHAMPQLIALLGGPEAFRTALDQTFDLKKFDMANEPDISYPFLYNYLETDRPGSRAATSLRVQQLIQQHYGLTAAGLPGNDDAGTLSAWLVFSMLGLYPTEPGTPNYTLFQPRIKAARIALDPQFYPGKIIEIKQKTSGQLLWNQQALPTPFVTHQALVQGGVLELSAKD</sequence>
<keyword evidence="5" id="KW-1185">Reference proteome</keyword>
<protein>
    <submittedName>
        <fullName evidence="4">GH92 family glycosyl hydrolase</fullName>
    </submittedName>
</protein>
<comment type="caution">
    <text evidence="4">The sequence shown here is derived from an EMBL/GenBank/DDBJ whole genome shotgun (WGS) entry which is preliminary data.</text>
</comment>
<name>A0ABV6BBJ0_9GAMM</name>
<dbReference type="NCBIfam" id="TIGR01180">
    <property type="entry name" value="aman2_put"/>
    <property type="match status" value="1"/>
</dbReference>
<dbReference type="RefSeq" id="WP_377240625.1">
    <property type="nucleotide sequence ID" value="NZ_JBHLXP010000001.1"/>
</dbReference>
<dbReference type="Gene3D" id="1.20.1050.60">
    <property type="entry name" value="alpha-1,2-mannosidase"/>
    <property type="match status" value="1"/>
</dbReference>
<keyword evidence="1" id="KW-0732">Signal</keyword>
<evidence type="ECO:0000313" key="5">
    <source>
        <dbReference type="Proteomes" id="UP001589813"/>
    </source>
</evidence>
<evidence type="ECO:0000259" key="2">
    <source>
        <dbReference type="Pfam" id="PF07971"/>
    </source>
</evidence>
<dbReference type="Gene3D" id="3.30.2080.10">
    <property type="entry name" value="GH92 mannosidase domain"/>
    <property type="match status" value="1"/>
</dbReference>
<proteinExistence type="predicted"/>
<keyword evidence="4" id="KW-0378">Hydrolase</keyword>
<reference evidence="4 5" key="1">
    <citation type="submission" date="2024-09" db="EMBL/GenBank/DDBJ databases">
        <authorList>
            <person name="Sun Q."/>
            <person name="Mori K."/>
        </authorList>
    </citation>
    <scope>NUCLEOTIDE SEQUENCE [LARGE SCALE GENOMIC DNA]</scope>
    <source>
        <strain evidence="4 5">KCTC 23315</strain>
    </source>
</reference>